<sequence>MEISPAENKLGSSGDGEAVPTEVTDIKNEALDICRICQCPEEPDNPLRHPCACRGSLKYIHSDCLFLWLDRRKRNCCEICKRRYSIVPVYSENAPKRLPCHEFLLGLLMRALRFMSLILPWLLVIPFNAYCFSFRPWDMESVFLNHRVFELPLKFPGLFYTAKVVFSITHLVVLRLMLEELIRIHPELLRGVIILENGLRQRDVTGILLVVGKYLHILCDWWHDQLLHLPFFRVFQRGHLALAFVPRNTPLQEFGAIRSFFFLLNDNTFAVLAINIYWSFLEVLLPFSIGRVVLFLLRCFPHGWMAENASEIAVGEMVVFSVFLAYLGSVLNQLPRNTFLTRVRWFSPSVKDTFVLCFKLGVLPWILGCWLDFCALPVSGTTLSHRLAVPSDYPLMVAVHWQIGLFYLVVALRFMELIQKMVQKKAFWYLLDVTQPNYKITKLHLGPILLALAFHGAVVVIVLHLPIKAITLISQSFFPLQFGDYEDELVVGLLCACICAYMCVIRFGPRWLASFIAPSIKPIVHKWVITVSSWLKLSDFLLGVPRKDRANHNARPLLRAFGIAEGSMVSLYGSQSDTTCEEDTNNQRDKRFRLRIGVMLVLAALSMFLVSTTFMALPILVGRTFFNSISFFMLSFGLKHDDLFAFWIGLCILRGVYTTTCFIYDHMVTGRTDLLCNHVLMFIRNVLLFSIWISVIPVLLGLLIDLMIIIPSQVRLDESPVYILLHDWLIGVVVLHIWIFLTMFTRINCFTTVAWREKLQRIRIVGINRLPYMCLIRDVIGSIIVSLLSTLCVPYVLGNSLFPILGFSGAVNLAARRFIWPAFPALIVIWFSAKLTRHLIIYLHRVEFDNRYKVGERLVDFTEE</sequence>
<feature type="transmembrane region" description="Helical" evidence="4">
    <location>
        <begin position="268"/>
        <end position="289"/>
    </location>
</feature>
<feature type="transmembrane region" description="Helical" evidence="4">
    <location>
        <begin position="157"/>
        <end position="178"/>
    </location>
</feature>
<feature type="transmembrane region" description="Helical" evidence="4">
    <location>
        <begin position="489"/>
        <end position="508"/>
    </location>
</feature>
<dbReference type="InterPro" id="IPR056521">
    <property type="entry name" value="MARCHF6-like_C"/>
</dbReference>
<organism evidence="6 7">
    <name type="scientific">Cardamine amara subsp. amara</name>
    <dbReference type="NCBI Taxonomy" id="228776"/>
    <lineage>
        <taxon>Eukaryota</taxon>
        <taxon>Viridiplantae</taxon>
        <taxon>Streptophyta</taxon>
        <taxon>Embryophyta</taxon>
        <taxon>Tracheophyta</taxon>
        <taxon>Spermatophyta</taxon>
        <taxon>Magnoliopsida</taxon>
        <taxon>eudicotyledons</taxon>
        <taxon>Gunneridae</taxon>
        <taxon>Pentapetalae</taxon>
        <taxon>rosids</taxon>
        <taxon>malvids</taxon>
        <taxon>Brassicales</taxon>
        <taxon>Brassicaceae</taxon>
        <taxon>Cardamineae</taxon>
        <taxon>Cardamine</taxon>
    </lineage>
</organism>
<protein>
    <submittedName>
        <fullName evidence="6">E3 ubiquitin ligase SUD1</fullName>
    </submittedName>
</protein>
<feature type="transmembrane region" description="Helical" evidence="4">
    <location>
        <begin position="309"/>
        <end position="332"/>
    </location>
</feature>
<evidence type="ECO:0000256" key="4">
    <source>
        <dbReference type="SAM" id="Phobius"/>
    </source>
</evidence>
<dbReference type="Gene3D" id="3.30.40.10">
    <property type="entry name" value="Zinc/RING finger domain, C3HC4 (zinc finger)"/>
    <property type="match status" value="1"/>
</dbReference>
<dbReference type="GO" id="GO:0008270">
    <property type="term" value="F:zinc ion binding"/>
    <property type="evidence" value="ECO:0007669"/>
    <property type="project" value="UniProtKB-KW"/>
</dbReference>
<dbReference type="SMART" id="SM00744">
    <property type="entry name" value="RINGv"/>
    <property type="match status" value="1"/>
</dbReference>
<feature type="transmembrane region" description="Helical" evidence="4">
    <location>
        <begin position="775"/>
        <end position="798"/>
    </location>
</feature>
<keyword evidence="4" id="KW-0812">Transmembrane</keyword>
<evidence type="ECO:0000313" key="7">
    <source>
        <dbReference type="Proteomes" id="UP001558713"/>
    </source>
</evidence>
<keyword evidence="1" id="KW-0479">Metal-binding</keyword>
<evidence type="ECO:0000256" key="2">
    <source>
        <dbReference type="ARBA" id="ARBA00022771"/>
    </source>
</evidence>
<dbReference type="Proteomes" id="UP001558713">
    <property type="component" value="Unassembled WGS sequence"/>
</dbReference>
<dbReference type="Pfam" id="PF23113">
    <property type="entry name" value="MARCHF6_C"/>
    <property type="match status" value="1"/>
</dbReference>
<feature type="transmembrane region" description="Helical" evidence="4">
    <location>
        <begin position="818"/>
        <end position="835"/>
    </location>
</feature>
<dbReference type="AlphaFoldDB" id="A0ABD1BEF5"/>
<feature type="transmembrane region" description="Helical" evidence="4">
    <location>
        <begin position="685"/>
        <end position="710"/>
    </location>
</feature>
<feature type="transmembrane region" description="Helical" evidence="4">
    <location>
        <begin position="596"/>
        <end position="623"/>
    </location>
</feature>
<dbReference type="InterPro" id="IPR013083">
    <property type="entry name" value="Znf_RING/FYVE/PHD"/>
</dbReference>
<feature type="transmembrane region" description="Helical" evidence="4">
    <location>
        <begin position="117"/>
        <end position="137"/>
    </location>
</feature>
<gene>
    <name evidence="6" type="ORF">V5N11_006647</name>
</gene>
<feature type="domain" description="RING-CH-type" evidence="5">
    <location>
        <begin position="26"/>
        <end position="87"/>
    </location>
</feature>
<dbReference type="PROSITE" id="PS51292">
    <property type="entry name" value="ZF_RING_CH"/>
    <property type="match status" value="1"/>
</dbReference>
<evidence type="ECO:0000259" key="5">
    <source>
        <dbReference type="PROSITE" id="PS51292"/>
    </source>
</evidence>
<keyword evidence="2" id="KW-0863">Zinc-finger</keyword>
<evidence type="ECO:0000313" key="6">
    <source>
        <dbReference type="EMBL" id="KAL1210310.1"/>
    </source>
</evidence>
<dbReference type="Pfam" id="PF12906">
    <property type="entry name" value="RINGv"/>
    <property type="match status" value="1"/>
</dbReference>
<dbReference type="SUPFAM" id="SSF57850">
    <property type="entry name" value="RING/U-box"/>
    <property type="match status" value="1"/>
</dbReference>
<name>A0ABD1BEF5_CARAN</name>
<dbReference type="PANTHER" id="PTHR13145">
    <property type="entry name" value="SSM4 PROTEIN"/>
    <property type="match status" value="1"/>
</dbReference>
<feature type="transmembrane region" description="Helical" evidence="4">
    <location>
        <begin position="448"/>
        <end position="469"/>
    </location>
</feature>
<keyword evidence="3" id="KW-0862">Zinc</keyword>
<keyword evidence="7" id="KW-1185">Reference proteome</keyword>
<feature type="transmembrane region" description="Helical" evidence="4">
    <location>
        <begin position="643"/>
        <end position="664"/>
    </location>
</feature>
<comment type="caution">
    <text evidence="6">The sequence shown here is derived from an EMBL/GenBank/DDBJ whole genome shotgun (WGS) entry which is preliminary data.</text>
</comment>
<keyword evidence="4" id="KW-1133">Transmembrane helix</keyword>
<proteinExistence type="predicted"/>
<evidence type="ECO:0000256" key="3">
    <source>
        <dbReference type="ARBA" id="ARBA00022833"/>
    </source>
</evidence>
<keyword evidence="4" id="KW-0472">Membrane</keyword>
<feature type="transmembrane region" description="Helical" evidence="4">
    <location>
        <begin position="393"/>
        <end position="415"/>
    </location>
</feature>
<feature type="transmembrane region" description="Helical" evidence="4">
    <location>
        <begin position="730"/>
        <end position="755"/>
    </location>
</feature>
<dbReference type="EMBL" id="JBANAX010000394">
    <property type="protein sequence ID" value="KAL1210310.1"/>
    <property type="molecule type" value="Genomic_DNA"/>
</dbReference>
<accession>A0ABD1BEF5</accession>
<feature type="transmembrane region" description="Helical" evidence="4">
    <location>
        <begin position="353"/>
        <end position="373"/>
    </location>
</feature>
<dbReference type="InterPro" id="IPR011016">
    <property type="entry name" value="Znf_RING-CH"/>
</dbReference>
<dbReference type="PANTHER" id="PTHR13145:SF3">
    <property type="entry name" value="RING_FYVE_PHD ZINC FINGER SUPERFAMILY PROTEIN"/>
    <property type="match status" value="1"/>
</dbReference>
<evidence type="ECO:0000256" key="1">
    <source>
        <dbReference type="ARBA" id="ARBA00022723"/>
    </source>
</evidence>
<dbReference type="CDD" id="cd16702">
    <property type="entry name" value="RING_CH-C4HC3_MARCH6"/>
    <property type="match status" value="1"/>
</dbReference>
<reference evidence="6 7" key="1">
    <citation type="submission" date="2024-04" db="EMBL/GenBank/DDBJ databases">
        <title>Genome assembly C_amara_ONT_v2.</title>
        <authorList>
            <person name="Yant L."/>
            <person name="Moore C."/>
            <person name="Slenker M."/>
        </authorList>
    </citation>
    <scope>NUCLEOTIDE SEQUENCE [LARGE SCALE GENOMIC DNA]</scope>
    <source>
        <tissue evidence="6">Leaf</tissue>
    </source>
</reference>